<proteinExistence type="predicted"/>
<sequence length="184" mass="20584">MEVYNQVEESDIPSEVEVQLRTEEGDGVSAAVAPDDELTNEWSDKTTDTAQVLKVRSAEKQQHLELKRKRVERAKTKVIDSATERDVTSIAAELDTEQRERRRRQAAGAREQAEERRRKAGRESIKKSIKKSRGNACVRLVQHPDTADNSDIVQALEAIADDGLPTAAMKVDGMWRAVKLDTCA</sequence>
<protein>
    <submittedName>
        <fullName evidence="2">Uncharacterized protein</fullName>
    </submittedName>
</protein>
<dbReference type="AlphaFoldDB" id="A0A2P4YAP3"/>
<gene>
    <name evidence="2" type="ORF">PHPALM_8231</name>
</gene>
<evidence type="ECO:0000313" key="2">
    <source>
        <dbReference type="EMBL" id="POM74759.1"/>
    </source>
</evidence>
<reference evidence="2 3" key="1">
    <citation type="journal article" date="2017" name="Genome Biol. Evol.">
        <title>Phytophthora megakarya and P. palmivora, closely related causal agents of cacao black pod rot, underwent increases in genome sizes and gene numbers by different mechanisms.</title>
        <authorList>
            <person name="Ali S.S."/>
            <person name="Shao J."/>
            <person name="Lary D.J."/>
            <person name="Kronmiller B."/>
            <person name="Shen D."/>
            <person name="Strem M.D."/>
            <person name="Amoako-Attah I."/>
            <person name="Akrofi A.Y."/>
            <person name="Begoude B.A."/>
            <person name="Ten Hoopen G.M."/>
            <person name="Coulibaly K."/>
            <person name="Kebe B.I."/>
            <person name="Melnick R.L."/>
            <person name="Guiltinan M.J."/>
            <person name="Tyler B.M."/>
            <person name="Meinhardt L.W."/>
            <person name="Bailey B.A."/>
        </authorList>
    </citation>
    <scope>NUCLEOTIDE SEQUENCE [LARGE SCALE GENOMIC DNA]</scope>
    <source>
        <strain evidence="3">sbr112.9</strain>
    </source>
</reference>
<name>A0A2P4YAP3_9STRA</name>
<feature type="compositionally biased region" description="Basic and acidic residues" evidence="1">
    <location>
        <begin position="111"/>
        <end position="126"/>
    </location>
</feature>
<keyword evidence="3" id="KW-1185">Reference proteome</keyword>
<comment type="caution">
    <text evidence="2">The sequence shown here is derived from an EMBL/GenBank/DDBJ whole genome shotgun (WGS) entry which is preliminary data.</text>
</comment>
<dbReference type="Proteomes" id="UP000237271">
    <property type="component" value="Unassembled WGS sequence"/>
</dbReference>
<feature type="non-terminal residue" evidence="2">
    <location>
        <position position="184"/>
    </location>
</feature>
<evidence type="ECO:0000313" key="3">
    <source>
        <dbReference type="Proteomes" id="UP000237271"/>
    </source>
</evidence>
<feature type="region of interest" description="Disordered" evidence="1">
    <location>
        <begin position="94"/>
        <end position="133"/>
    </location>
</feature>
<dbReference type="EMBL" id="NCKW01004471">
    <property type="protein sequence ID" value="POM74759.1"/>
    <property type="molecule type" value="Genomic_DNA"/>
</dbReference>
<organism evidence="2 3">
    <name type="scientific">Phytophthora palmivora</name>
    <dbReference type="NCBI Taxonomy" id="4796"/>
    <lineage>
        <taxon>Eukaryota</taxon>
        <taxon>Sar</taxon>
        <taxon>Stramenopiles</taxon>
        <taxon>Oomycota</taxon>
        <taxon>Peronosporomycetes</taxon>
        <taxon>Peronosporales</taxon>
        <taxon>Peronosporaceae</taxon>
        <taxon>Phytophthora</taxon>
    </lineage>
</organism>
<accession>A0A2P4YAP3</accession>
<evidence type="ECO:0000256" key="1">
    <source>
        <dbReference type="SAM" id="MobiDB-lite"/>
    </source>
</evidence>